<feature type="signal peptide" evidence="2">
    <location>
        <begin position="1"/>
        <end position="20"/>
    </location>
</feature>
<evidence type="ECO:0000256" key="2">
    <source>
        <dbReference type="SAM" id="SignalP"/>
    </source>
</evidence>
<feature type="compositionally biased region" description="Low complexity" evidence="1">
    <location>
        <begin position="25"/>
        <end position="56"/>
    </location>
</feature>
<sequence>MKKLLFSATLTLLMANAAFAQTTVPNPLAPTTATAPSKAATGAAAANPAKTDAAKPGKANKAQMEQAAGGGDGKVWVNESSKVYHCEGDKYYGKTKKGSYMVEADAKAKGFHGVKGKTCAK</sequence>
<accession>A0ABW0S249</accession>
<evidence type="ECO:0000313" key="4">
    <source>
        <dbReference type="Proteomes" id="UP001596086"/>
    </source>
</evidence>
<evidence type="ECO:0000313" key="3">
    <source>
        <dbReference type="EMBL" id="MFC5549985.1"/>
    </source>
</evidence>
<keyword evidence="4" id="KW-1185">Reference proteome</keyword>
<organism evidence="3 4">
    <name type="scientific">Massilia aerilata</name>
    <dbReference type="NCBI Taxonomy" id="453817"/>
    <lineage>
        <taxon>Bacteria</taxon>
        <taxon>Pseudomonadati</taxon>
        <taxon>Pseudomonadota</taxon>
        <taxon>Betaproteobacteria</taxon>
        <taxon>Burkholderiales</taxon>
        <taxon>Oxalobacteraceae</taxon>
        <taxon>Telluria group</taxon>
        <taxon>Massilia</taxon>
    </lineage>
</organism>
<keyword evidence="2" id="KW-0732">Signal</keyword>
<dbReference type="RefSeq" id="WP_379772078.1">
    <property type="nucleotide sequence ID" value="NZ_JBHSMZ010000010.1"/>
</dbReference>
<dbReference type="Proteomes" id="UP001596086">
    <property type="component" value="Unassembled WGS sequence"/>
</dbReference>
<feature type="region of interest" description="Disordered" evidence="1">
    <location>
        <begin position="25"/>
        <end position="75"/>
    </location>
</feature>
<evidence type="ECO:0000256" key="1">
    <source>
        <dbReference type="SAM" id="MobiDB-lite"/>
    </source>
</evidence>
<comment type="caution">
    <text evidence="3">The sequence shown here is derived from an EMBL/GenBank/DDBJ whole genome shotgun (WGS) entry which is preliminary data.</text>
</comment>
<reference evidence="4" key="1">
    <citation type="journal article" date="2019" name="Int. J. Syst. Evol. Microbiol.">
        <title>The Global Catalogue of Microorganisms (GCM) 10K type strain sequencing project: providing services to taxonomists for standard genome sequencing and annotation.</title>
        <authorList>
            <consortium name="The Broad Institute Genomics Platform"/>
            <consortium name="The Broad Institute Genome Sequencing Center for Infectious Disease"/>
            <person name="Wu L."/>
            <person name="Ma J."/>
        </authorList>
    </citation>
    <scope>NUCLEOTIDE SEQUENCE [LARGE SCALE GENOMIC DNA]</scope>
    <source>
        <strain evidence="4">CGMCC 4.5798</strain>
    </source>
</reference>
<proteinExistence type="predicted"/>
<name>A0ABW0S249_9BURK</name>
<protein>
    <submittedName>
        <fullName evidence="3">Uncharacterized protein</fullName>
    </submittedName>
</protein>
<dbReference type="EMBL" id="JBHSMZ010000010">
    <property type="protein sequence ID" value="MFC5549985.1"/>
    <property type="molecule type" value="Genomic_DNA"/>
</dbReference>
<gene>
    <name evidence="3" type="ORF">ACFPO9_15820</name>
</gene>
<feature type="chain" id="PRO_5047107531" evidence="2">
    <location>
        <begin position="21"/>
        <end position="121"/>
    </location>
</feature>